<protein>
    <submittedName>
        <fullName evidence="6">FAD-dependent oxidoreductase</fullName>
    </submittedName>
</protein>
<dbReference type="AlphaFoldDB" id="A0A9D1P7H9"/>
<dbReference type="EMBL" id="DVOT01000067">
    <property type="protein sequence ID" value="HIV27064.1"/>
    <property type="molecule type" value="Genomic_DNA"/>
</dbReference>
<dbReference type="SUPFAM" id="SSF51905">
    <property type="entry name" value="FAD/NAD(P)-binding domain"/>
    <property type="match status" value="1"/>
</dbReference>
<keyword evidence="5" id="KW-0411">Iron-sulfur</keyword>
<evidence type="ECO:0000256" key="3">
    <source>
        <dbReference type="ARBA" id="ARBA00023002"/>
    </source>
</evidence>
<evidence type="ECO:0000256" key="5">
    <source>
        <dbReference type="ARBA" id="ARBA00023014"/>
    </source>
</evidence>
<reference evidence="6" key="2">
    <citation type="journal article" date="2021" name="PeerJ">
        <title>Extensive microbial diversity within the chicken gut microbiome revealed by metagenomics and culture.</title>
        <authorList>
            <person name="Gilroy R."/>
            <person name="Ravi A."/>
            <person name="Getino M."/>
            <person name="Pursley I."/>
            <person name="Horton D.L."/>
            <person name="Alikhan N.F."/>
            <person name="Baker D."/>
            <person name="Gharbi K."/>
            <person name="Hall N."/>
            <person name="Watson M."/>
            <person name="Adriaenssens E.M."/>
            <person name="Foster-Nyarko E."/>
            <person name="Jarju S."/>
            <person name="Secka A."/>
            <person name="Antonio M."/>
            <person name="Oren A."/>
            <person name="Chaudhuri R.R."/>
            <person name="La Ragione R."/>
            <person name="Hildebrand F."/>
            <person name="Pallen M.J."/>
        </authorList>
    </citation>
    <scope>NUCLEOTIDE SEQUENCE</scope>
    <source>
        <strain evidence="6">CHK183-6373</strain>
    </source>
</reference>
<keyword evidence="2" id="KW-0479">Metal-binding</keyword>
<keyword evidence="1" id="KW-0004">4Fe-4S</keyword>
<dbReference type="PANTHER" id="PTHR43498">
    <property type="entry name" value="FERREDOXIN:COB-COM HETERODISULFIDE REDUCTASE SUBUNIT A"/>
    <property type="match status" value="1"/>
</dbReference>
<accession>A0A9D1P7H9</accession>
<gene>
    <name evidence="6" type="ORF">IAA64_03770</name>
</gene>
<comment type="caution">
    <text evidence="6">The sequence shown here is derived from an EMBL/GenBank/DDBJ whole genome shotgun (WGS) entry which is preliminary data.</text>
</comment>
<sequence>MKTILEPARQIPVCWEGDICVLGGSCTGLFAAVRAARLGARVCVVEKQNCFGGMATAGLINIWHSLYDFDDQERVIAGLTLEVLERLAAQGQMETIRARATANRFNPVALIRQLDLLAQENGVHALLHTQYAGMLRQGDAIDCVFVQNKDGRCAIRAKIYIDATGDGDLMRDVGCERYMHPRMQPPSTCFLLQGNTSGELISWLISQHGAEFGLDDDWGWFGHVPGLPGISFRADNHVFGFDLSRAEDLTQAEFEGRRRAYAFEALLKRYASKDYGIVNMCSSIGIRETAHYATRYQANEKDLLEGARFADAILNGTYCVDIHHNHDNGITFKQLDGSMRTVYGKDTNVVEGNWRRDAGLDDNYSRYYQVPFSLLVQEICPNLIPAGRMIHADSGAFGALRVMVNTNQLGEAAGVAAYIAVEQSLPIQSVDGVAVRRLLAKGGSAL</sequence>
<dbReference type="InterPro" id="IPR036188">
    <property type="entry name" value="FAD/NAD-bd_sf"/>
</dbReference>
<dbReference type="GO" id="GO:0046872">
    <property type="term" value="F:metal ion binding"/>
    <property type="evidence" value="ECO:0007669"/>
    <property type="project" value="UniProtKB-KW"/>
</dbReference>
<proteinExistence type="predicted"/>
<organism evidence="6 7">
    <name type="scientific">Candidatus Ornithocaccomicrobium faecavium</name>
    <dbReference type="NCBI Taxonomy" id="2840890"/>
    <lineage>
        <taxon>Bacteria</taxon>
        <taxon>Bacillati</taxon>
        <taxon>Bacillota</taxon>
        <taxon>Clostridia</taxon>
        <taxon>Candidatus Ornithocaccomicrobium</taxon>
    </lineage>
</organism>
<name>A0A9D1P7H9_9FIRM</name>
<evidence type="ECO:0000256" key="2">
    <source>
        <dbReference type="ARBA" id="ARBA00022723"/>
    </source>
</evidence>
<dbReference type="Proteomes" id="UP000886884">
    <property type="component" value="Unassembled WGS sequence"/>
</dbReference>
<dbReference type="Pfam" id="PF12831">
    <property type="entry name" value="FAD_oxidored"/>
    <property type="match status" value="1"/>
</dbReference>
<keyword evidence="4" id="KW-0408">Iron</keyword>
<evidence type="ECO:0000313" key="6">
    <source>
        <dbReference type="EMBL" id="HIV27064.1"/>
    </source>
</evidence>
<evidence type="ECO:0000313" key="7">
    <source>
        <dbReference type="Proteomes" id="UP000886884"/>
    </source>
</evidence>
<keyword evidence="3" id="KW-0560">Oxidoreductase</keyword>
<evidence type="ECO:0000256" key="4">
    <source>
        <dbReference type="ARBA" id="ARBA00023004"/>
    </source>
</evidence>
<dbReference type="PANTHER" id="PTHR43498:SF1">
    <property type="entry name" value="COB--COM HETERODISULFIDE REDUCTASE IRON-SULFUR SUBUNIT A"/>
    <property type="match status" value="1"/>
</dbReference>
<evidence type="ECO:0000256" key="1">
    <source>
        <dbReference type="ARBA" id="ARBA00022485"/>
    </source>
</evidence>
<dbReference type="GO" id="GO:0051539">
    <property type="term" value="F:4 iron, 4 sulfur cluster binding"/>
    <property type="evidence" value="ECO:0007669"/>
    <property type="project" value="UniProtKB-KW"/>
</dbReference>
<dbReference type="GO" id="GO:0016491">
    <property type="term" value="F:oxidoreductase activity"/>
    <property type="evidence" value="ECO:0007669"/>
    <property type="project" value="UniProtKB-KW"/>
</dbReference>
<reference evidence="6" key="1">
    <citation type="submission" date="2020-10" db="EMBL/GenBank/DDBJ databases">
        <authorList>
            <person name="Gilroy R."/>
        </authorList>
    </citation>
    <scope>NUCLEOTIDE SEQUENCE</scope>
    <source>
        <strain evidence="6">CHK183-6373</strain>
    </source>
</reference>
<dbReference type="InterPro" id="IPR039650">
    <property type="entry name" value="HdrA-like"/>
</dbReference>
<dbReference type="Gene3D" id="3.50.50.60">
    <property type="entry name" value="FAD/NAD(P)-binding domain"/>
    <property type="match status" value="1"/>
</dbReference>